<dbReference type="AlphaFoldDB" id="A0A1I8MHA4"/>
<dbReference type="EnsemblMetazoa" id="MDOA004883-RB">
    <property type="protein sequence ID" value="MDOA004883-PB"/>
    <property type="gene ID" value="MDOA004883"/>
</dbReference>
<organism evidence="1">
    <name type="scientific">Musca domestica</name>
    <name type="common">House fly</name>
    <dbReference type="NCBI Taxonomy" id="7370"/>
    <lineage>
        <taxon>Eukaryota</taxon>
        <taxon>Metazoa</taxon>
        <taxon>Ecdysozoa</taxon>
        <taxon>Arthropoda</taxon>
        <taxon>Hexapoda</taxon>
        <taxon>Insecta</taxon>
        <taxon>Pterygota</taxon>
        <taxon>Neoptera</taxon>
        <taxon>Endopterygota</taxon>
        <taxon>Diptera</taxon>
        <taxon>Brachycera</taxon>
        <taxon>Muscomorpha</taxon>
        <taxon>Muscoidea</taxon>
        <taxon>Muscidae</taxon>
        <taxon>Musca</taxon>
    </lineage>
</organism>
<accession>A0A1I8MHA4</accession>
<evidence type="ECO:0000313" key="1">
    <source>
        <dbReference type="EnsemblMetazoa" id="MDOA004883-PB"/>
    </source>
</evidence>
<dbReference type="VEuPathDB" id="VectorBase:MDOA004883"/>
<sequence>MRSFFQSKSVIQCFQLMFFFLFHTGCLCFRLKNGVRLYYTKLSLIYTYSVRLILLACFMGGVVVKLTTEEYYSAMIGRLSPIITFVMCFESIVSVFTYLAVTFGLDRTRKEHLKAWNRLQSIDDEVVKSFPNVNWNYQKNCRKYTRLTAFIYSYFSIIAFGFVFNLANCSCGYFSSFLISFAYACITASSGLASFLFAVQMDMLRLRFRLLHKLVNLNFVSCSNGQRNDTRLLRKFKILEYFFKEYNALIHRLNRVFNVVSSASMFYDFAILTNMGFLVCSKAIESNTHWKEYVFIAFFTLPRIYKVIICSVYGHMAHAEIFNSIANYIIVLIQLQFQQNMIRRTLYGAPSGDIEMIEM</sequence>
<dbReference type="VEuPathDB" id="VectorBase:MDOMA2_009480"/>
<dbReference type="eggNOG" id="ENOG502T8D2">
    <property type="taxonomic scope" value="Eukaryota"/>
</dbReference>
<reference evidence="1" key="1">
    <citation type="submission" date="2020-05" db="UniProtKB">
        <authorList>
            <consortium name="EnsemblMetazoa"/>
        </authorList>
    </citation>
    <scope>IDENTIFICATION</scope>
    <source>
        <strain evidence="1">Aabys</strain>
    </source>
</reference>
<protein>
    <submittedName>
        <fullName evidence="1">Uncharacterized protein</fullName>
    </submittedName>
</protein>
<proteinExistence type="predicted"/>
<name>A0A1I8MHA4_MUSDO</name>